<organism evidence="2 3">
    <name type="scientific">Microbacterium schleiferi</name>
    <dbReference type="NCBI Taxonomy" id="69362"/>
    <lineage>
        <taxon>Bacteria</taxon>
        <taxon>Bacillati</taxon>
        <taxon>Actinomycetota</taxon>
        <taxon>Actinomycetes</taxon>
        <taxon>Micrococcales</taxon>
        <taxon>Microbacteriaceae</taxon>
        <taxon>Microbacterium</taxon>
    </lineage>
</organism>
<evidence type="ECO:0000259" key="1">
    <source>
        <dbReference type="Pfam" id="PF09851"/>
    </source>
</evidence>
<keyword evidence="3" id="KW-1185">Reference proteome</keyword>
<reference evidence="2 3" key="1">
    <citation type="submission" date="2024-01" db="EMBL/GenBank/DDBJ databases">
        <title>the genome sequence of strain Microbacterium schleiferi NBRC 15075.</title>
        <authorList>
            <person name="Ding Y."/>
            <person name="Zhang G."/>
        </authorList>
    </citation>
    <scope>NUCLEOTIDE SEQUENCE [LARGE SCALE GENOMIC DNA]</scope>
    <source>
        <strain evidence="2 3">NBRC 15075</strain>
    </source>
</reference>
<sequence length="33" mass="3760">MTEQLRKLASLRDAGILSEEEFALKKTELLGRL</sequence>
<dbReference type="InterPro" id="IPR018649">
    <property type="entry name" value="SHOCT"/>
</dbReference>
<dbReference type="RefSeq" id="WP_292734781.1">
    <property type="nucleotide sequence ID" value="NZ_BAAAUO010000002.1"/>
</dbReference>
<evidence type="ECO:0000313" key="2">
    <source>
        <dbReference type="EMBL" id="MEF2254711.1"/>
    </source>
</evidence>
<dbReference type="Proteomes" id="UP001351900">
    <property type="component" value="Unassembled WGS sequence"/>
</dbReference>
<protein>
    <submittedName>
        <fullName evidence="2">SHOCT domain-containing protein</fullName>
    </submittedName>
</protein>
<proteinExistence type="predicted"/>
<accession>A0ABU7V6Q9</accession>
<comment type="caution">
    <text evidence="2">The sequence shown here is derived from an EMBL/GenBank/DDBJ whole genome shotgun (WGS) entry which is preliminary data.</text>
</comment>
<dbReference type="Pfam" id="PF09851">
    <property type="entry name" value="SHOCT"/>
    <property type="match status" value="1"/>
</dbReference>
<dbReference type="EMBL" id="JAZHOV010000003">
    <property type="protein sequence ID" value="MEF2254711.1"/>
    <property type="molecule type" value="Genomic_DNA"/>
</dbReference>
<gene>
    <name evidence="2" type="ORF">V2V91_06100</name>
</gene>
<name>A0ABU7V6Q9_9MICO</name>
<evidence type="ECO:0000313" key="3">
    <source>
        <dbReference type="Proteomes" id="UP001351900"/>
    </source>
</evidence>
<feature type="domain" description="SHOCT" evidence="1">
    <location>
        <begin position="3"/>
        <end position="30"/>
    </location>
</feature>